<dbReference type="InterPro" id="IPR039426">
    <property type="entry name" value="TonB-dep_rcpt-like"/>
</dbReference>
<dbReference type="GO" id="GO:0009279">
    <property type="term" value="C:cell outer membrane"/>
    <property type="evidence" value="ECO:0007669"/>
    <property type="project" value="UniProtKB-SubCell"/>
</dbReference>
<keyword evidence="4" id="KW-1134">Transmembrane beta strand</keyword>
<dbReference type="InterPro" id="IPR011662">
    <property type="entry name" value="Secretin/TonB_short_N"/>
</dbReference>
<feature type="domain" description="Secretin/TonB short N-terminal" evidence="7">
    <location>
        <begin position="46"/>
        <end position="95"/>
    </location>
</feature>
<evidence type="ECO:0000256" key="3">
    <source>
        <dbReference type="ARBA" id="ARBA00023237"/>
    </source>
</evidence>
<dbReference type="Pfam" id="PF00593">
    <property type="entry name" value="TonB_dep_Rec_b-barrel"/>
    <property type="match status" value="1"/>
</dbReference>
<keyword evidence="1 4" id="KW-0813">Transport</keyword>
<name>A0A9E2S7F5_9BACT</name>
<dbReference type="AlphaFoldDB" id="A0A9E2S7F5"/>
<keyword evidence="5" id="KW-0732">Signal</keyword>
<evidence type="ECO:0000259" key="7">
    <source>
        <dbReference type="Pfam" id="PF07660"/>
    </source>
</evidence>
<dbReference type="InterPro" id="IPR000531">
    <property type="entry name" value="Beta-barrel_TonB"/>
</dbReference>
<keyword evidence="9" id="KW-1185">Reference proteome</keyword>
<evidence type="ECO:0000256" key="2">
    <source>
        <dbReference type="ARBA" id="ARBA00023136"/>
    </source>
</evidence>
<dbReference type="InterPro" id="IPR023996">
    <property type="entry name" value="TonB-dep_OMP_SusC/RagA"/>
</dbReference>
<gene>
    <name evidence="8" type="ORF">KTO63_01910</name>
</gene>
<keyword evidence="2 4" id="KW-0472">Membrane</keyword>
<dbReference type="NCBIfam" id="TIGR04056">
    <property type="entry name" value="OMP_RagA_SusC"/>
    <property type="match status" value="1"/>
</dbReference>
<dbReference type="Pfam" id="PF13715">
    <property type="entry name" value="CarbopepD_reg_2"/>
    <property type="match status" value="1"/>
</dbReference>
<dbReference type="EMBL" id="JAHSPG010000001">
    <property type="protein sequence ID" value="MBV4355884.1"/>
    <property type="molecule type" value="Genomic_DNA"/>
</dbReference>
<dbReference type="Proteomes" id="UP000812270">
    <property type="component" value="Unassembled WGS sequence"/>
</dbReference>
<feature type="domain" description="TonB-dependent receptor-like beta-barrel" evidence="6">
    <location>
        <begin position="477"/>
        <end position="979"/>
    </location>
</feature>
<comment type="similarity">
    <text evidence="4">Belongs to the TonB-dependent receptor family.</text>
</comment>
<evidence type="ECO:0000313" key="9">
    <source>
        <dbReference type="Proteomes" id="UP000812270"/>
    </source>
</evidence>
<feature type="chain" id="PRO_5039045293" evidence="5">
    <location>
        <begin position="22"/>
        <end position="1102"/>
    </location>
</feature>
<evidence type="ECO:0000256" key="4">
    <source>
        <dbReference type="PROSITE-ProRule" id="PRU01360"/>
    </source>
</evidence>
<comment type="caution">
    <text evidence="8">The sequence shown here is derived from an EMBL/GenBank/DDBJ whole genome shotgun (WGS) entry which is preliminary data.</text>
</comment>
<dbReference type="InterPro" id="IPR023997">
    <property type="entry name" value="TonB-dep_OMP_SusC/RagA_CS"/>
</dbReference>
<keyword evidence="3 4" id="KW-0998">Cell outer membrane</keyword>
<organism evidence="8 9">
    <name type="scientific">Pinibacter aurantiacus</name>
    <dbReference type="NCBI Taxonomy" id="2851599"/>
    <lineage>
        <taxon>Bacteria</taxon>
        <taxon>Pseudomonadati</taxon>
        <taxon>Bacteroidota</taxon>
        <taxon>Chitinophagia</taxon>
        <taxon>Chitinophagales</taxon>
        <taxon>Chitinophagaceae</taxon>
        <taxon>Pinibacter</taxon>
    </lineage>
</organism>
<reference evidence="8" key="1">
    <citation type="submission" date="2021-06" db="EMBL/GenBank/DDBJ databases">
        <authorList>
            <person name="Huq M.A."/>
        </authorList>
    </citation>
    <scope>NUCLEOTIDE SEQUENCE</scope>
    <source>
        <strain evidence="8">MAH-26</strain>
    </source>
</reference>
<evidence type="ECO:0000256" key="5">
    <source>
        <dbReference type="SAM" id="SignalP"/>
    </source>
</evidence>
<protein>
    <submittedName>
        <fullName evidence="8">SusC/RagA family TonB-linked outer membrane protein</fullName>
    </submittedName>
</protein>
<evidence type="ECO:0000313" key="8">
    <source>
        <dbReference type="EMBL" id="MBV4355884.1"/>
    </source>
</evidence>
<proteinExistence type="inferred from homology"/>
<feature type="signal peptide" evidence="5">
    <location>
        <begin position="1"/>
        <end position="21"/>
    </location>
</feature>
<accession>A0A9E2S7F5</accession>
<dbReference type="RefSeq" id="WP_217789429.1">
    <property type="nucleotide sequence ID" value="NZ_JAHSPG010000001.1"/>
</dbReference>
<dbReference type="Pfam" id="PF07660">
    <property type="entry name" value="STN"/>
    <property type="match status" value="1"/>
</dbReference>
<keyword evidence="4" id="KW-0812">Transmembrane</keyword>
<evidence type="ECO:0000259" key="6">
    <source>
        <dbReference type="Pfam" id="PF00593"/>
    </source>
</evidence>
<sequence>MRLTALLLLIGALHVSASSYSQNVSISGEKLSLRYIFESIKKQTGYEFIFDKALVDKTDPVTMHVTNVPLKDALDIALNKQSLTYEIRNKIIGIKAVPVASVSAKEIVQPEMPLPPPTVTVQGVVTDESGKPLHGVSVIEKGRRNGVSTDKDGKFSIVVLEGAKLVFSFVGMNDKEVAASNTANLKVVLAVKNNEIEKVIVSGYFDRSKNTFTGAASTFSGEELRTITNQNVLSALSTLDPSFKLKENNLIGSDPNTMPDFQIRGASNINSSLDEKYKGSPNVPTFILDGFEVSLEKVYDLDPLRINTLTILKDAAALAIYGSRGANGVVVITTNAPAKGKLRTTYTGNLDMEVADLSDYHLLNAKDKLEYERLAGIYTPNSYVTTGEQYSLYYNERLKLVQQGNNTDWIKKPVKKVGTDFKNAINMEGGDNTFRYGVDLSYNPTTGVMKGSARDRLGVAVRLNYNTKNLRFFNQISFDNVKTTNSPYGSFSTYAYLNPYYNPYDENGNIKKTLYVLKSVTSAAVNIMDPMYNATINTKNESKYDNFIDNFGFEWNMGAHLKFNSKFSVNKKTQIADIFKPADHTDFVNAAVKGSYTKTTSQTTMYEGTAGLNYNRMINGHLIVLNANYNVQQVSNDQYTVTASGFPSDLMDHIGMGLQYLDGTRPSGYEATSRLMGLLGNLNYSYQNRFLTDLSIRYDGSSQFGSNKRWGNFWSAGLGWNLHKEKLFSGLRNVSVLRIRGSFGYTGNQNFYPYQSIMTYDYIPDITYDGYIGTLADAYGNPDLKWQRTQKRNVGMDFELFKGKLSGYVNYYSDYSKDVLVDVTMPPSLGFDTYKANLGEVENSGYEVSLKATVLSSPSKKIYWNVVGSAVHNKNELRKISNALSAYNDKVDTTVVNKPVVRFIEGMSMNTIWVVKSLGIDPATGQEVYLDKNGNKTNIWSAADYTPYAKKDPTLEGTLGSNVGYKGFQLNVYALYRFGGYIYNQTLVDRVENVNPNQNVDSRVFYDRWKAPGDVAFFKGITNRTTTQPTSRFIEKDNVLELKSINLSYTFNQTPVLTRMGIERIRLTGYLNDVFRLSTVKAERGIDYPFAKHYALAFQVTF</sequence>
<dbReference type="NCBIfam" id="TIGR04057">
    <property type="entry name" value="SusC_RagA_signa"/>
    <property type="match status" value="1"/>
</dbReference>
<evidence type="ECO:0000256" key="1">
    <source>
        <dbReference type="ARBA" id="ARBA00022448"/>
    </source>
</evidence>
<dbReference type="PROSITE" id="PS52016">
    <property type="entry name" value="TONB_DEPENDENT_REC_3"/>
    <property type="match status" value="1"/>
</dbReference>
<comment type="subcellular location">
    <subcellularLocation>
        <location evidence="4">Cell outer membrane</location>
        <topology evidence="4">Multi-pass membrane protein</topology>
    </subcellularLocation>
</comment>